<protein>
    <submittedName>
        <fullName evidence="2">DUF3108 domain-containing protein</fullName>
    </submittedName>
</protein>
<evidence type="ECO:0000256" key="1">
    <source>
        <dbReference type="SAM" id="SignalP"/>
    </source>
</evidence>
<accession>A0A2S5KHQ1</accession>
<evidence type="ECO:0000313" key="2">
    <source>
        <dbReference type="EMBL" id="PPC74165.1"/>
    </source>
</evidence>
<evidence type="ECO:0000313" key="3">
    <source>
        <dbReference type="Proteomes" id="UP000238196"/>
    </source>
</evidence>
<name>A0A2S5KHQ1_9PROT</name>
<dbReference type="InterPro" id="IPR021457">
    <property type="entry name" value="DUF3108"/>
</dbReference>
<dbReference type="EMBL" id="PRLP01000167">
    <property type="protein sequence ID" value="PPC74165.1"/>
    <property type="molecule type" value="Genomic_DNA"/>
</dbReference>
<dbReference type="AlphaFoldDB" id="A0A2S5KHQ1"/>
<dbReference type="OrthoDB" id="6007799at2"/>
<dbReference type="Pfam" id="PF11306">
    <property type="entry name" value="DUF3108"/>
    <property type="match status" value="1"/>
</dbReference>
<proteinExistence type="predicted"/>
<gene>
    <name evidence="2" type="ORF">C4K68_27560</name>
</gene>
<organism evidence="2 3">
    <name type="scientific">Proteobacteria bacterium 228</name>
    <dbReference type="NCBI Taxonomy" id="2083153"/>
    <lineage>
        <taxon>Bacteria</taxon>
        <taxon>Pseudomonadati</taxon>
        <taxon>Pseudomonadota</taxon>
    </lineage>
</organism>
<feature type="signal peptide" evidence="1">
    <location>
        <begin position="1"/>
        <end position="23"/>
    </location>
</feature>
<reference evidence="2 3" key="1">
    <citation type="submission" date="2018-02" db="EMBL/GenBank/DDBJ databases">
        <title>novel marine gammaproteobacteria from coastal saline agro ecosystem.</title>
        <authorList>
            <person name="Krishnan R."/>
            <person name="Ramesh Kumar N."/>
        </authorList>
    </citation>
    <scope>NUCLEOTIDE SEQUENCE [LARGE SCALE GENOMIC DNA]</scope>
    <source>
        <strain evidence="2 3">228</strain>
    </source>
</reference>
<keyword evidence="1" id="KW-0732">Signal</keyword>
<dbReference type="Proteomes" id="UP000238196">
    <property type="component" value="Unassembled WGS sequence"/>
</dbReference>
<comment type="caution">
    <text evidence="2">The sequence shown here is derived from an EMBL/GenBank/DDBJ whole genome shotgun (WGS) entry which is preliminary data.</text>
</comment>
<feature type="chain" id="PRO_5015689401" evidence="1">
    <location>
        <begin position="24"/>
        <end position="232"/>
    </location>
</feature>
<sequence length="232" mass="26547">MRDAMLKKLWAPFLLAFSLHSHAATLKPFEAHYSAEIDAGITVGASAVRSLQQTADGHWILSIRIENALASLNESTEFRLQNGTVQPLHYEFLRKVLGKKRSAVLDFDWEQKRVHNNVQDKPWHMEIPEHTQDKLSYQAQLLLDLENAAKQYKYDVATGGKLDSYVFENVGTEQIKTPAGTFETIKLKRVREPGSDRETLIWLAPALDYQIVQLQQVEKDDKTYRLVLKSLN</sequence>